<keyword evidence="2" id="KW-1185">Reference proteome</keyword>
<reference evidence="1" key="1">
    <citation type="submission" date="2022-04" db="EMBL/GenBank/DDBJ databases">
        <title>Genome of the entomopathogenic fungus Entomophthora muscae.</title>
        <authorList>
            <person name="Elya C."/>
            <person name="Lovett B.R."/>
            <person name="Lee E."/>
            <person name="Macias A.M."/>
            <person name="Hajek A.E."/>
            <person name="De Bivort B.L."/>
            <person name="Kasson M.T."/>
            <person name="De Fine Licht H.H."/>
            <person name="Stajich J.E."/>
        </authorList>
    </citation>
    <scope>NUCLEOTIDE SEQUENCE</scope>
    <source>
        <strain evidence="1">Berkeley</strain>
    </source>
</reference>
<gene>
    <name evidence="1" type="ORF">DSO57_1009859</name>
</gene>
<proteinExistence type="predicted"/>
<sequence length="72" mass="7773">MNILTSILPFTLVAAIPASNDNQDKAIVDLDMSFGRRLTTKNHADSKSGALVDQGIDISPIANFHLQVIPLQ</sequence>
<evidence type="ECO:0000313" key="1">
    <source>
        <dbReference type="EMBL" id="KAJ9062512.1"/>
    </source>
</evidence>
<organism evidence="1 2">
    <name type="scientific">Entomophthora muscae</name>
    <dbReference type="NCBI Taxonomy" id="34485"/>
    <lineage>
        <taxon>Eukaryota</taxon>
        <taxon>Fungi</taxon>
        <taxon>Fungi incertae sedis</taxon>
        <taxon>Zoopagomycota</taxon>
        <taxon>Entomophthoromycotina</taxon>
        <taxon>Entomophthoromycetes</taxon>
        <taxon>Entomophthorales</taxon>
        <taxon>Entomophthoraceae</taxon>
        <taxon>Entomophthora</taxon>
    </lineage>
</organism>
<dbReference type="EMBL" id="QTSX02005002">
    <property type="protein sequence ID" value="KAJ9062512.1"/>
    <property type="molecule type" value="Genomic_DNA"/>
</dbReference>
<comment type="caution">
    <text evidence="1">The sequence shown here is derived from an EMBL/GenBank/DDBJ whole genome shotgun (WGS) entry which is preliminary data.</text>
</comment>
<protein>
    <submittedName>
        <fullName evidence="1">Uncharacterized protein</fullName>
    </submittedName>
</protein>
<accession>A0ACC2SJE2</accession>
<evidence type="ECO:0000313" key="2">
    <source>
        <dbReference type="Proteomes" id="UP001165960"/>
    </source>
</evidence>
<dbReference type="Proteomes" id="UP001165960">
    <property type="component" value="Unassembled WGS sequence"/>
</dbReference>
<name>A0ACC2SJE2_9FUNG</name>